<evidence type="ECO:0000256" key="1">
    <source>
        <dbReference type="SAM" id="MobiDB-lite"/>
    </source>
</evidence>
<comment type="caution">
    <text evidence="2">The sequence shown here is derived from an EMBL/GenBank/DDBJ whole genome shotgun (WGS) entry which is preliminary data.</text>
</comment>
<sequence length="84" mass="8990">VDALLKTNPPSVEYVLANSLHLLEQGALDSPPRAEPSMEEALRGRFSAAPAPKVVLGPLPRPSDRAGFNQDPNGIDSKRLCMAK</sequence>
<proteinExistence type="predicted"/>
<feature type="region of interest" description="Disordered" evidence="1">
    <location>
        <begin position="52"/>
        <end position="84"/>
    </location>
</feature>
<protein>
    <submittedName>
        <fullName evidence="2">Uncharacterized protein</fullName>
    </submittedName>
</protein>
<dbReference type="EMBL" id="MU070296">
    <property type="protein sequence ID" value="KAF5828493.1"/>
    <property type="molecule type" value="Genomic_DNA"/>
</dbReference>
<dbReference type="Proteomes" id="UP000815325">
    <property type="component" value="Unassembled WGS sequence"/>
</dbReference>
<evidence type="ECO:0000313" key="3">
    <source>
        <dbReference type="Proteomes" id="UP000815325"/>
    </source>
</evidence>
<reference evidence="2" key="1">
    <citation type="submission" date="2017-08" db="EMBL/GenBank/DDBJ databases">
        <authorList>
            <person name="Polle J.E."/>
            <person name="Barry K."/>
            <person name="Cushman J."/>
            <person name="Schmutz J."/>
            <person name="Tran D."/>
            <person name="Hathwaick L.T."/>
            <person name="Yim W.C."/>
            <person name="Jenkins J."/>
            <person name="Mckie-Krisberg Z.M."/>
            <person name="Prochnik S."/>
            <person name="Lindquist E."/>
            <person name="Dockter R.B."/>
            <person name="Adam C."/>
            <person name="Molina H."/>
            <person name="Bunkerborg J."/>
            <person name="Jin E."/>
            <person name="Buchheim M."/>
            <person name="Magnuson J."/>
        </authorList>
    </citation>
    <scope>NUCLEOTIDE SEQUENCE</scope>
    <source>
        <strain evidence="2">CCAP 19/18</strain>
    </source>
</reference>
<keyword evidence="3" id="KW-1185">Reference proteome</keyword>
<accession>A0ABQ7G1K8</accession>
<organism evidence="2 3">
    <name type="scientific">Dunaliella salina</name>
    <name type="common">Green alga</name>
    <name type="synonym">Protococcus salinus</name>
    <dbReference type="NCBI Taxonomy" id="3046"/>
    <lineage>
        <taxon>Eukaryota</taxon>
        <taxon>Viridiplantae</taxon>
        <taxon>Chlorophyta</taxon>
        <taxon>core chlorophytes</taxon>
        <taxon>Chlorophyceae</taxon>
        <taxon>CS clade</taxon>
        <taxon>Chlamydomonadales</taxon>
        <taxon>Dunaliellaceae</taxon>
        <taxon>Dunaliella</taxon>
    </lineage>
</organism>
<name>A0ABQ7G1K8_DUNSA</name>
<feature type="non-terminal residue" evidence="2">
    <location>
        <position position="1"/>
    </location>
</feature>
<gene>
    <name evidence="2" type="ORF">DUNSADRAFT_17554</name>
</gene>
<evidence type="ECO:0000313" key="2">
    <source>
        <dbReference type="EMBL" id="KAF5828493.1"/>
    </source>
</evidence>